<proteinExistence type="predicted"/>
<comment type="caution">
    <text evidence="2">The sequence shown here is derived from an EMBL/GenBank/DDBJ whole genome shotgun (WGS) entry which is preliminary data.</text>
</comment>
<dbReference type="EMBL" id="AOHZ01000081">
    <property type="protein sequence ID" value="ELY51752.1"/>
    <property type="molecule type" value="Genomic_DNA"/>
</dbReference>
<evidence type="ECO:0000313" key="3">
    <source>
        <dbReference type="Proteomes" id="UP000011602"/>
    </source>
</evidence>
<dbReference type="Proteomes" id="UP000011602">
    <property type="component" value="Unassembled WGS sequence"/>
</dbReference>
<evidence type="ECO:0000313" key="2">
    <source>
        <dbReference type="EMBL" id="ELY51752.1"/>
    </source>
</evidence>
<reference evidence="2 3" key="1">
    <citation type="journal article" date="2014" name="PLoS Genet.">
        <title>Phylogenetically driven sequencing of extremely halophilic archaea reveals strategies for static and dynamic osmo-response.</title>
        <authorList>
            <person name="Becker E.A."/>
            <person name="Seitzer P.M."/>
            <person name="Tritt A."/>
            <person name="Larsen D."/>
            <person name="Krusor M."/>
            <person name="Yao A.I."/>
            <person name="Wu D."/>
            <person name="Madern D."/>
            <person name="Eisen J.A."/>
            <person name="Darling A.E."/>
            <person name="Facciotti M.T."/>
        </authorList>
    </citation>
    <scope>NUCLEOTIDE SEQUENCE [LARGE SCALE GENOMIC DNA]</scope>
    <source>
        <strain evidence="2 3">JCM 12255</strain>
    </source>
</reference>
<accession>L9WQS0</accession>
<evidence type="ECO:0000256" key="1">
    <source>
        <dbReference type="SAM" id="MobiDB-lite"/>
    </source>
</evidence>
<gene>
    <name evidence="2" type="ORF">C493_17521</name>
</gene>
<protein>
    <submittedName>
        <fullName evidence="2">DNA mismatch repair protein MutS</fullName>
    </submittedName>
</protein>
<organism evidence="2 3">
    <name type="scientific">Natronolimnohabitans innermongolicus JCM 12255</name>
    <dbReference type="NCBI Taxonomy" id="1227499"/>
    <lineage>
        <taxon>Archaea</taxon>
        <taxon>Methanobacteriati</taxon>
        <taxon>Methanobacteriota</taxon>
        <taxon>Stenosarchaea group</taxon>
        <taxon>Halobacteria</taxon>
        <taxon>Halobacteriales</taxon>
        <taxon>Natrialbaceae</taxon>
        <taxon>Natronolimnohabitans</taxon>
    </lineage>
</organism>
<feature type="non-terminal residue" evidence="2">
    <location>
        <position position="62"/>
    </location>
</feature>
<dbReference type="eggNOG" id="arCOG02897">
    <property type="taxonomic scope" value="Archaea"/>
</dbReference>
<sequence>MFRLSKSTLRAKTCRRFGPIAADPASYFRIRRRGSCMDPALGPPAEMAEKRDELTPMMAQYH</sequence>
<keyword evidence="3" id="KW-1185">Reference proteome</keyword>
<dbReference type="AlphaFoldDB" id="L9WQS0"/>
<feature type="region of interest" description="Disordered" evidence="1">
    <location>
        <begin position="39"/>
        <end position="62"/>
    </location>
</feature>
<name>L9WQS0_9EURY</name>